<reference evidence="2 3" key="1">
    <citation type="submission" date="2016-08" db="EMBL/GenBank/DDBJ databases">
        <authorList>
            <person name="Seilhamer J.J."/>
        </authorList>
    </citation>
    <scope>NUCLEOTIDE SEQUENCE [LARGE SCALE GENOMIC DNA]</scope>
    <source>
        <strain evidence="2 3">DX4</strain>
    </source>
</reference>
<keyword evidence="3" id="KW-1185">Reference proteome</keyword>
<dbReference type="OrthoDB" id="635259at2"/>
<proteinExistence type="predicted"/>
<organism evidence="2 3">
    <name type="scientific">Pedobacter steynii</name>
    <dbReference type="NCBI Taxonomy" id="430522"/>
    <lineage>
        <taxon>Bacteria</taxon>
        <taxon>Pseudomonadati</taxon>
        <taxon>Bacteroidota</taxon>
        <taxon>Sphingobacteriia</taxon>
        <taxon>Sphingobacteriales</taxon>
        <taxon>Sphingobacteriaceae</taxon>
        <taxon>Pedobacter</taxon>
    </lineage>
</organism>
<dbReference type="InterPro" id="IPR046532">
    <property type="entry name" value="DUF6597"/>
</dbReference>
<dbReference type="GO" id="GO:0043565">
    <property type="term" value="F:sequence-specific DNA binding"/>
    <property type="evidence" value="ECO:0007669"/>
    <property type="project" value="InterPro"/>
</dbReference>
<evidence type="ECO:0000259" key="1">
    <source>
        <dbReference type="PROSITE" id="PS01124"/>
    </source>
</evidence>
<dbReference type="EMBL" id="CP017141">
    <property type="protein sequence ID" value="AOM79631.1"/>
    <property type="molecule type" value="Genomic_DNA"/>
</dbReference>
<dbReference type="SMART" id="SM00342">
    <property type="entry name" value="HTH_ARAC"/>
    <property type="match status" value="1"/>
</dbReference>
<dbReference type="RefSeq" id="WP_069381293.1">
    <property type="nucleotide sequence ID" value="NZ_CP017141.1"/>
</dbReference>
<protein>
    <submittedName>
        <fullName evidence="2">Transcriptional regulator</fullName>
    </submittedName>
</protein>
<evidence type="ECO:0000313" key="2">
    <source>
        <dbReference type="EMBL" id="AOM79631.1"/>
    </source>
</evidence>
<dbReference type="Proteomes" id="UP000094313">
    <property type="component" value="Chromosome"/>
</dbReference>
<sequence>MLEDKNIVLKVAEPDKQLADFVESFWMIDNRSDAAHEIVILPDGRFDIIFCHSLAAPYQVMQMGLGSHPEQNSILPGTVMFAVSFKLLAMEYLLDMKAAFLLNSAHRLPDDFWGITKNDLNNFDGFCQKVSLKMLALIKPEIDSRKQKLFELIYASKGSFTVKELSEKVFWSSRQINRYFHSQFGISLKAYGNILRFKASLSHIKMGKLYPEQNFSDQNHFIKEIKKFSGVVPKELSKNQNDRFILLSALPEE</sequence>
<dbReference type="PROSITE" id="PS01124">
    <property type="entry name" value="HTH_ARAC_FAMILY_2"/>
    <property type="match status" value="1"/>
</dbReference>
<evidence type="ECO:0000313" key="3">
    <source>
        <dbReference type="Proteomes" id="UP000094313"/>
    </source>
</evidence>
<dbReference type="KEGG" id="psty:BFS30_22210"/>
<dbReference type="GO" id="GO:0003700">
    <property type="term" value="F:DNA-binding transcription factor activity"/>
    <property type="evidence" value="ECO:0007669"/>
    <property type="project" value="InterPro"/>
</dbReference>
<gene>
    <name evidence="2" type="ORF">BFS30_22210</name>
</gene>
<name>A0A1D7QLT0_9SPHI</name>
<feature type="domain" description="HTH araC/xylS-type" evidence="1">
    <location>
        <begin position="144"/>
        <end position="239"/>
    </location>
</feature>
<dbReference type="Gene3D" id="1.10.10.60">
    <property type="entry name" value="Homeodomain-like"/>
    <property type="match status" value="1"/>
</dbReference>
<dbReference type="Pfam" id="PF20240">
    <property type="entry name" value="DUF6597"/>
    <property type="match status" value="1"/>
</dbReference>
<dbReference type="InterPro" id="IPR018060">
    <property type="entry name" value="HTH_AraC"/>
</dbReference>
<accession>A0A1D7QLT0</accession>
<dbReference type="AlphaFoldDB" id="A0A1D7QLT0"/>